<keyword evidence="1" id="KW-0648">Protein biosynthesis</keyword>
<evidence type="ECO:0000313" key="2">
    <source>
        <dbReference type="EMBL" id="MFL9878184.1"/>
    </source>
</evidence>
<protein>
    <recommendedName>
        <fullName evidence="1">Aspartyl/glutamyl-tRNA(Asn/Gln) amidotransferase subunit C</fullName>
        <shortName evidence="1">Asp/Glu-ADT subunit C</shortName>
        <ecNumber evidence="1">6.3.5.-</ecNumber>
    </recommendedName>
</protein>
<dbReference type="EC" id="6.3.5.-" evidence="1"/>
<dbReference type="PANTHER" id="PTHR15004:SF0">
    <property type="entry name" value="GLUTAMYL-TRNA(GLN) AMIDOTRANSFERASE SUBUNIT C, MITOCHONDRIAL"/>
    <property type="match status" value="1"/>
</dbReference>
<dbReference type="SUPFAM" id="SSF141000">
    <property type="entry name" value="Glu-tRNAGln amidotransferase C subunit"/>
    <property type="match status" value="1"/>
</dbReference>
<dbReference type="NCBIfam" id="TIGR00135">
    <property type="entry name" value="gatC"/>
    <property type="match status" value="1"/>
</dbReference>
<evidence type="ECO:0000313" key="3">
    <source>
        <dbReference type="Proteomes" id="UP001629214"/>
    </source>
</evidence>
<proteinExistence type="inferred from homology"/>
<dbReference type="Proteomes" id="UP001629214">
    <property type="component" value="Unassembled WGS sequence"/>
</dbReference>
<dbReference type="PANTHER" id="PTHR15004">
    <property type="entry name" value="GLUTAMYL-TRNA(GLN) AMIDOTRANSFERASE SUBUNIT C, MITOCHONDRIAL"/>
    <property type="match status" value="1"/>
</dbReference>
<dbReference type="RefSeq" id="WP_408166925.1">
    <property type="nucleotide sequence ID" value="NZ_JAQQFR010000004.1"/>
</dbReference>
<dbReference type="HAMAP" id="MF_00122">
    <property type="entry name" value="GatC"/>
    <property type="match status" value="1"/>
</dbReference>
<gene>
    <name evidence="1 2" type="primary">gatC</name>
    <name evidence="2" type="ORF">PQR63_07330</name>
</gene>
<comment type="subunit">
    <text evidence="1">Heterotrimer of A, B and C subunits.</text>
</comment>
<dbReference type="Pfam" id="PF02686">
    <property type="entry name" value="GatC"/>
    <property type="match status" value="1"/>
</dbReference>
<dbReference type="Gene3D" id="1.10.20.60">
    <property type="entry name" value="Glu-tRNAGln amidotransferase C subunit, N-terminal domain"/>
    <property type="match status" value="1"/>
</dbReference>
<keyword evidence="1" id="KW-0067">ATP-binding</keyword>
<comment type="caution">
    <text evidence="2">The sequence shown here is derived from an EMBL/GenBank/DDBJ whole genome shotgun (WGS) entry which is preliminary data.</text>
</comment>
<comment type="catalytic activity">
    <reaction evidence="1">
        <text>L-glutamyl-tRNA(Gln) + L-glutamine + ATP + H2O = L-glutaminyl-tRNA(Gln) + L-glutamate + ADP + phosphate + H(+)</text>
        <dbReference type="Rhea" id="RHEA:17521"/>
        <dbReference type="Rhea" id="RHEA-COMP:9681"/>
        <dbReference type="Rhea" id="RHEA-COMP:9684"/>
        <dbReference type="ChEBI" id="CHEBI:15377"/>
        <dbReference type="ChEBI" id="CHEBI:15378"/>
        <dbReference type="ChEBI" id="CHEBI:29985"/>
        <dbReference type="ChEBI" id="CHEBI:30616"/>
        <dbReference type="ChEBI" id="CHEBI:43474"/>
        <dbReference type="ChEBI" id="CHEBI:58359"/>
        <dbReference type="ChEBI" id="CHEBI:78520"/>
        <dbReference type="ChEBI" id="CHEBI:78521"/>
        <dbReference type="ChEBI" id="CHEBI:456216"/>
    </reaction>
</comment>
<organism evidence="2 3">
    <name type="scientific">Herbaspirillum rhizosphaerae</name>
    <dbReference type="NCBI Taxonomy" id="346179"/>
    <lineage>
        <taxon>Bacteria</taxon>
        <taxon>Pseudomonadati</taxon>
        <taxon>Pseudomonadota</taxon>
        <taxon>Betaproteobacteria</taxon>
        <taxon>Burkholderiales</taxon>
        <taxon>Oxalobacteraceae</taxon>
        <taxon>Herbaspirillum</taxon>
    </lineage>
</organism>
<keyword evidence="1" id="KW-0436">Ligase</keyword>
<name>A0ABW8Z561_9BURK</name>
<comment type="similarity">
    <text evidence="1">Belongs to the GatC family.</text>
</comment>
<reference evidence="2 3" key="1">
    <citation type="journal article" date="2024" name="Chem. Sci.">
        <title>Discovery of megapolipeptins by genome mining of a Burkholderiales bacteria collection.</title>
        <authorList>
            <person name="Paulo B.S."/>
            <person name="Recchia M.J.J."/>
            <person name="Lee S."/>
            <person name="Fergusson C.H."/>
            <person name="Romanowski S.B."/>
            <person name="Hernandez A."/>
            <person name="Krull N."/>
            <person name="Liu D.Y."/>
            <person name="Cavanagh H."/>
            <person name="Bos A."/>
            <person name="Gray C.A."/>
            <person name="Murphy B.T."/>
            <person name="Linington R.G."/>
            <person name="Eustaquio A.S."/>
        </authorList>
    </citation>
    <scope>NUCLEOTIDE SEQUENCE [LARGE SCALE GENOMIC DNA]</scope>
    <source>
        <strain evidence="2 3">RL21-008-BIB-B</strain>
    </source>
</reference>
<dbReference type="InterPro" id="IPR036113">
    <property type="entry name" value="Asp/Glu-ADT_sf_sub_c"/>
</dbReference>
<dbReference type="InterPro" id="IPR003837">
    <property type="entry name" value="GatC"/>
</dbReference>
<evidence type="ECO:0000256" key="1">
    <source>
        <dbReference type="HAMAP-Rule" id="MF_00122"/>
    </source>
</evidence>
<sequence>MTLALSDVKRIANLSRLELTDEQASQTLDKLNGIFSLVEQMKAVDTTGIEPLSHPIAALTTDLSLRLREDAVTETNHRDDYQKPAPATQDGLYLVPKVIE</sequence>
<dbReference type="EMBL" id="JAQQFR010000004">
    <property type="protein sequence ID" value="MFL9878184.1"/>
    <property type="molecule type" value="Genomic_DNA"/>
</dbReference>
<comment type="function">
    <text evidence="1">Allows the formation of correctly charged Asn-tRNA(Asn) or Gln-tRNA(Gln) through the transamidation of misacylated Asp-tRNA(Asn) or Glu-tRNA(Gln) in organisms which lack either or both of asparaginyl-tRNA or glutaminyl-tRNA synthetases. The reaction takes place in the presence of glutamine and ATP through an activated phospho-Asp-tRNA(Asn) or phospho-Glu-tRNA(Gln).</text>
</comment>
<accession>A0ABW8Z561</accession>
<keyword evidence="3" id="KW-1185">Reference proteome</keyword>
<keyword evidence="1" id="KW-0547">Nucleotide-binding</keyword>
<comment type="catalytic activity">
    <reaction evidence="1">
        <text>L-aspartyl-tRNA(Asn) + L-glutamine + ATP + H2O = L-asparaginyl-tRNA(Asn) + L-glutamate + ADP + phosphate + 2 H(+)</text>
        <dbReference type="Rhea" id="RHEA:14513"/>
        <dbReference type="Rhea" id="RHEA-COMP:9674"/>
        <dbReference type="Rhea" id="RHEA-COMP:9677"/>
        <dbReference type="ChEBI" id="CHEBI:15377"/>
        <dbReference type="ChEBI" id="CHEBI:15378"/>
        <dbReference type="ChEBI" id="CHEBI:29985"/>
        <dbReference type="ChEBI" id="CHEBI:30616"/>
        <dbReference type="ChEBI" id="CHEBI:43474"/>
        <dbReference type="ChEBI" id="CHEBI:58359"/>
        <dbReference type="ChEBI" id="CHEBI:78515"/>
        <dbReference type="ChEBI" id="CHEBI:78516"/>
        <dbReference type="ChEBI" id="CHEBI:456216"/>
    </reaction>
</comment>